<dbReference type="AlphaFoldDB" id="A0A8S4S4F6"/>
<dbReference type="OrthoDB" id="2014201at2759"/>
<dbReference type="GO" id="GO:0005978">
    <property type="term" value="P:glycogen biosynthetic process"/>
    <property type="evidence" value="ECO:0007669"/>
    <property type="project" value="UniProtKB-KW"/>
</dbReference>
<evidence type="ECO:0000256" key="9">
    <source>
        <dbReference type="ARBA" id="ARBA00038162"/>
    </source>
</evidence>
<comment type="catalytic activity">
    <reaction evidence="12">
        <text>L-tyrosyl-[glycogenin] + UDP-alpha-D-glucose = alpha-D-glucosyl-L-tyrosyl-[glycogenin] + UDP + H(+)</text>
        <dbReference type="Rhea" id="RHEA:23360"/>
        <dbReference type="Rhea" id="RHEA-COMP:14604"/>
        <dbReference type="Rhea" id="RHEA-COMP:14605"/>
        <dbReference type="ChEBI" id="CHEBI:15378"/>
        <dbReference type="ChEBI" id="CHEBI:46858"/>
        <dbReference type="ChEBI" id="CHEBI:58223"/>
        <dbReference type="ChEBI" id="CHEBI:58885"/>
        <dbReference type="ChEBI" id="CHEBI:140573"/>
        <dbReference type="EC" id="2.4.1.186"/>
    </reaction>
</comment>
<keyword evidence="5" id="KW-0479">Metal-binding</keyword>
<dbReference type="Proteomes" id="UP000838756">
    <property type="component" value="Unassembled WGS sequence"/>
</dbReference>
<dbReference type="CDD" id="cd02537">
    <property type="entry name" value="GT8_Glycogenin"/>
    <property type="match status" value="1"/>
</dbReference>
<evidence type="ECO:0000256" key="13">
    <source>
        <dbReference type="ARBA" id="ARBA00057883"/>
    </source>
</evidence>
<evidence type="ECO:0000256" key="3">
    <source>
        <dbReference type="ARBA" id="ARBA00022490"/>
    </source>
</evidence>
<feature type="transmembrane region" description="Helical" evidence="14">
    <location>
        <begin position="525"/>
        <end position="541"/>
    </location>
</feature>
<evidence type="ECO:0000256" key="11">
    <source>
        <dbReference type="ARBA" id="ARBA00050886"/>
    </source>
</evidence>
<dbReference type="FunFam" id="3.90.550.10:FF:000092">
    <property type="entry name" value="Glycogenin 2"/>
    <property type="match status" value="1"/>
</dbReference>
<comment type="similarity">
    <text evidence="9">Belongs to the glycosyltransferase 8 family. Glycogenin subfamily.</text>
</comment>
<organism evidence="15 16">
    <name type="scientific">Pararge aegeria aegeria</name>
    <dbReference type="NCBI Taxonomy" id="348720"/>
    <lineage>
        <taxon>Eukaryota</taxon>
        <taxon>Metazoa</taxon>
        <taxon>Ecdysozoa</taxon>
        <taxon>Arthropoda</taxon>
        <taxon>Hexapoda</taxon>
        <taxon>Insecta</taxon>
        <taxon>Pterygota</taxon>
        <taxon>Neoptera</taxon>
        <taxon>Endopterygota</taxon>
        <taxon>Lepidoptera</taxon>
        <taxon>Glossata</taxon>
        <taxon>Ditrysia</taxon>
        <taxon>Papilionoidea</taxon>
        <taxon>Nymphalidae</taxon>
        <taxon>Satyrinae</taxon>
        <taxon>Satyrini</taxon>
        <taxon>Parargina</taxon>
        <taxon>Pararge</taxon>
    </lineage>
</organism>
<keyword evidence="8" id="KW-0464">Manganese</keyword>
<keyword evidence="14" id="KW-1133">Transmembrane helix</keyword>
<comment type="subcellular location">
    <subcellularLocation>
        <location evidence="2">Cytoplasm</location>
    </subcellularLocation>
</comment>
<feature type="transmembrane region" description="Helical" evidence="14">
    <location>
        <begin position="494"/>
        <end position="513"/>
    </location>
</feature>
<evidence type="ECO:0000256" key="1">
    <source>
        <dbReference type="ARBA" id="ARBA00001936"/>
    </source>
</evidence>
<dbReference type="GO" id="GO:0046872">
    <property type="term" value="F:metal ion binding"/>
    <property type="evidence" value="ECO:0007669"/>
    <property type="project" value="UniProtKB-KW"/>
</dbReference>
<name>A0A8S4S4F6_9NEOP</name>
<dbReference type="InterPro" id="IPR029044">
    <property type="entry name" value="Nucleotide-diphossugar_trans"/>
</dbReference>
<evidence type="ECO:0000256" key="2">
    <source>
        <dbReference type="ARBA" id="ARBA00004496"/>
    </source>
</evidence>
<feature type="transmembrane region" description="Helical" evidence="14">
    <location>
        <begin position="451"/>
        <end position="474"/>
    </location>
</feature>
<evidence type="ECO:0000256" key="4">
    <source>
        <dbReference type="ARBA" id="ARBA00022679"/>
    </source>
</evidence>
<sequence>MLYGIENKATPTDIYRSSRTAVLPGCRSVCWKPAARREGTTVVVTATVTHETTPGPKMSNRAWVTLATNDSYGLGALVVAHSLRRSGSVYPAVVLITPSVTDAMRERLRAVFAEVVVVDVLDSKDAAHLALLQRPELGITFTKIHCWNLTQYEKCVFLDADTLIVQNCDELFEREELSAAPDVGWPDCFNSGVFVFTPSAETFNNLIKFASERGSFDGGDQGLLNSYFSDWAQGDINKHLPFLYNVTSAAFYSYIPALKHYGQNLKIIHFIGAAKPWLQQFNWQTRSVDAPEHLREFLQLWWDLFVGQVHSQLDTAMGEVEEELLAILQEETVDFNNPTVEFSYYEPTLDSDSEFPWHHPENQVADPEINVPEINMSEFHNPWDIYVGNIPASKEDFNQNEKKADYYQEIRRHAWDYIHPDQTECHNYQTTFNSSVIIIPLNIKKKFGNPILNLVLIIIKRIYTYTYLLMIIIINNMKHIPNHKTIPIYHNTFQSHFTCTTTTTMILVDLMIITKLLINHITKNLNLMVMYAIRIVFWITIST</sequence>
<dbReference type="PANTHER" id="PTHR11183">
    <property type="entry name" value="GLYCOGENIN SUBFAMILY MEMBER"/>
    <property type="match status" value="1"/>
</dbReference>
<dbReference type="InterPro" id="IPR002495">
    <property type="entry name" value="Glyco_trans_8"/>
</dbReference>
<dbReference type="Gene3D" id="3.90.550.10">
    <property type="entry name" value="Spore Coat Polysaccharide Biosynthesis Protein SpsA, Chain A"/>
    <property type="match status" value="1"/>
</dbReference>
<dbReference type="Pfam" id="PF01501">
    <property type="entry name" value="Glyco_transf_8"/>
    <property type="match status" value="1"/>
</dbReference>
<keyword evidence="6" id="KW-0320">Glycogen biosynthesis</keyword>
<keyword evidence="14" id="KW-0472">Membrane</keyword>
<keyword evidence="16" id="KW-1185">Reference proteome</keyword>
<comment type="caution">
    <text evidence="15">The sequence shown here is derived from an EMBL/GenBank/DDBJ whole genome shotgun (WGS) entry which is preliminary data.</text>
</comment>
<evidence type="ECO:0000313" key="15">
    <source>
        <dbReference type="EMBL" id="CAH2244319.1"/>
    </source>
</evidence>
<dbReference type="GO" id="GO:0005737">
    <property type="term" value="C:cytoplasm"/>
    <property type="evidence" value="ECO:0007669"/>
    <property type="project" value="UniProtKB-SubCell"/>
</dbReference>
<evidence type="ECO:0000256" key="8">
    <source>
        <dbReference type="ARBA" id="ARBA00023211"/>
    </source>
</evidence>
<evidence type="ECO:0000256" key="10">
    <source>
        <dbReference type="ARBA" id="ARBA00038934"/>
    </source>
</evidence>
<evidence type="ECO:0000256" key="14">
    <source>
        <dbReference type="SAM" id="Phobius"/>
    </source>
</evidence>
<dbReference type="SUPFAM" id="SSF53448">
    <property type="entry name" value="Nucleotide-diphospho-sugar transferases"/>
    <property type="match status" value="1"/>
</dbReference>
<protein>
    <recommendedName>
        <fullName evidence="10">glycogenin glucosyltransferase</fullName>
        <ecNumber evidence="10">2.4.1.186</ecNumber>
    </recommendedName>
</protein>
<keyword evidence="4" id="KW-0808">Transferase</keyword>
<keyword evidence="3" id="KW-0963">Cytoplasm</keyword>
<evidence type="ECO:0000256" key="6">
    <source>
        <dbReference type="ARBA" id="ARBA00023056"/>
    </source>
</evidence>
<gene>
    <name evidence="15" type="primary">jg18527</name>
    <name evidence="15" type="ORF">PAEG_LOCUS20286</name>
</gene>
<dbReference type="EMBL" id="CAKXAJ010025820">
    <property type="protein sequence ID" value="CAH2244319.1"/>
    <property type="molecule type" value="Genomic_DNA"/>
</dbReference>
<comment type="function">
    <text evidence="13">Self-glucosylating initiator of glycogen synthesis. It catalyzes the formation of a short alpha (1,4)-glucosyl chain covalently attached via a glucose 1-O-tyrosyl linkage to internal tyrosine residues and these chains act as primers for the elongation reaction catalyzed by glycogen synthase.</text>
</comment>
<dbReference type="InterPro" id="IPR050587">
    <property type="entry name" value="GNT1/Glycosyltrans_8"/>
</dbReference>
<evidence type="ECO:0000256" key="5">
    <source>
        <dbReference type="ARBA" id="ARBA00022723"/>
    </source>
</evidence>
<evidence type="ECO:0000256" key="12">
    <source>
        <dbReference type="ARBA" id="ARBA00052293"/>
    </source>
</evidence>
<accession>A0A8S4S4F6</accession>
<dbReference type="EC" id="2.4.1.186" evidence="10"/>
<dbReference type="GO" id="GO:0008466">
    <property type="term" value="F:glycogenin glucosyltransferase activity"/>
    <property type="evidence" value="ECO:0007669"/>
    <property type="project" value="UniProtKB-EC"/>
</dbReference>
<comment type="catalytic activity">
    <reaction evidence="11">
        <text>[1,4-alpha-D-glucosyl](n)-L-tyrosyl-[glycogenin] + UDP-alpha-D-glucose = [1,4-alpha-D-glucosyl](n+1)-L-tyrosyl-[glycogenin] + UDP + H(+)</text>
        <dbReference type="Rhea" id="RHEA:56560"/>
        <dbReference type="Rhea" id="RHEA-COMP:14606"/>
        <dbReference type="Rhea" id="RHEA-COMP:14607"/>
        <dbReference type="ChEBI" id="CHEBI:15378"/>
        <dbReference type="ChEBI" id="CHEBI:58223"/>
        <dbReference type="ChEBI" id="CHEBI:58885"/>
        <dbReference type="ChEBI" id="CHEBI:140574"/>
        <dbReference type="EC" id="2.4.1.186"/>
    </reaction>
</comment>
<keyword evidence="7" id="KW-0325">Glycoprotein</keyword>
<keyword evidence="14" id="KW-0812">Transmembrane</keyword>
<proteinExistence type="inferred from homology"/>
<reference evidence="15" key="1">
    <citation type="submission" date="2022-03" db="EMBL/GenBank/DDBJ databases">
        <authorList>
            <person name="Lindestad O."/>
        </authorList>
    </citation>
    <scope>NUCLEOTIDE SEQUENCE</scope>
</reference>
<comment type="cofactor">
    <cofactor evidence="1">
        <name>Mn(2+)</name>
        <dbReference type="ChEBI" id="CHEBI:29035"/>
    </cofactor>
</comment>
<evidence type="ECO:0000256" key="7">
    <source>
        <dbReference type="ARBA" id="ARBA00023180"/>
    </source>
</evidence>
<evidence type="ECO:0000313" key="16">
    <source>
        <dbReference type="Proteomes" id="UP000838756"/>
    </source>
</evidence>